<dbReference type="SUPFAM" id="SSF53067">
    <property type="entry name" value="Actin-like ATPase domain"/>
    <property type="match status" value="2"/>
</dbReference>
<dbReference type="PROSITE" id="PS00445">
    <property type="entry name" value="FGGY_KINASES_2"/>
    <property type="match status" value="1"/>
</dbReference>
<dbReference type="PANTHER" id="PTHR43095">
    <property type="entry name" value="SUGAR KINASE"/>
    <property type="match status" value="1"/>
</dbReference>
<accession>A0ABU0CN02</accession>
<dbReference type="EMBL" id="JAUSUQ010000001">
    <property type="protein sequence ID" value="MDQ0337798.1"/>
    <property type="molecule type" value="Genomic_DNA"/>
</dbReference>
<evidence type="ECO:0000259" key="6">
    <source>
        <dbReference type="Pfam" id="PF02782"/>
    </source>
</evidence>
<evidence type="ECO:0000313" key="7">
    <source>
        <dbReference type="EMBL" id="MDQ0337798.1"/>
    </source>
</evidence>
<keyword evidence="2 4" id="KW-0808">Transferase</keyword>
<gene>
    <name evidence="7" type="ORF">J2S00_000568</name>
</gene>
<dbReference type="CDD" id="cd07770">
    <property type="entry name" value="ASKHA_NBD_FGGY_GntK"/>
    <property type="match status" value="1"/>
</dbReference>
<evidence type="ECO:0000256" key="3">
    <source>
        <dbReference type="ARBA" id="ARBA00022777"/>
    </source>
</evidence>
<dbReference type="PROSITE" id="PS00933">
    <property type="entry name" value="FGGY_KINASES_1"/>
    <property type="match status" value="1"/>
</dbReference>
<dbReference type="Gene3D" id="3.30.420.40">
    <property type="match status" value="2"/>
</dbReference>
<evidence type="ECO:0000256" key="4">
    <source>
        <dbReference type="RuleBase" id="RU003733"/>
    </source>
</evidence>
<protein>
    <submittedName>
        <fullName evidence="7">Gluconokinase</fullName>
        <ecNumber evidence="7">2.7.1.12</ecNumber>
    </submittedName>
</protein>
<dbReference type="PIRSF" id="PIRSF000538">
    <property type="entry name" value="GlpK"/>
    <property type="match status" value="1"/>
</dbReference>
<dbReference type="InterPro" id="IPR018484">
    <property type="entry name" value="FGGY_N"/>
</dbReference>
<keyword evidence="3 4" id="KW-0418">Kinase</keyword>
<keyword evidence="8" id="KW-1185">Reference proteome</keyword>
<dbReference type="InterPro" id="IPR000577">
    <property type="entry name" value="Carb_kinase_FGGY"/>
</dbReference>
<dbReference type="InterPro" id="IPR018483">
    <property type="entry name" value="Carb_kinase_FGGY_CS"/>
</dbReference>
<sequence length="514" mass="56208">MSQTGWIGLDIGTTGTKAVLFSQQGEVLAESERTYPLHHPYPGWAEQDPEQIEQAAREVLKGIVSHCSEEGRKVQGVGLSSAMHSLICVDRLGQPLSPSITWADGRSLEQAIRLKQAHEELYLKTGTPHHPMSPLAKLMWMRDNRYPAYQQANAFISIKEYILFKWFGVSVVDYAIASATGLFNIHKLNWEEEALELAGISIEQLSQAVPPTCVLQGLKDPVARDTGLPADTPFVIGASDGPLANLGIGAIDSGEVAVTIGTSGAIRQLTPAPHLDKKQEVFCYAFTDGWWVMGGATNNGGIVLRWLKDMFQGDNHLGETTAYEELLEAARHAPPGANGLLFLPFINGERAPYWDANARGTFVGLTGAHQKEEIIRAALEGVIFNLYSVAQSLQRLGVGQETILASGGFARSPLWLQLLADIFGVQVKVPKSYQSSAWGAAWMAAFALGEVDTLENIKQSVQIVQTFDPDMVNHQHYQTLYTIYRHAYPALKGVFDQLSAYQRQAGKNGNGLIP</sequence>
<dbReference type="EC" id="2.7.1.12" evidence="7"/>
<comment type="similarity">
    <text evidence="1 4">Belongs to the FGGY kinase family.</text>
</comment>
<name>A0ABU0CN02_9BACI</name>
<evidence type="ECO:0000259" key="5">
    <source>
        <dbReference type="Pfam" id="PF00370"/>
    </source>
</evidence>
<reference evidence="7 8" key="1">
    <citation type="submission" date="2023-07" db="EMBL/GenBank/DDBJ databases">
        <title>Genomic Encyclopedia of Type Strains, Phase IV (KMG-IV): sequencing the most valuable type-strain genomes for metagenomic binning, comparative biology and taxonomic classification.</title>
        <authorList>
            <person name="Goeker M."/>
        </authorList>
    </citation>
    <scope>NUCLEOTIDE SEQUENCE [LARGE SCALE GENOMIC DNA]</scope>
    <source>
        <strain evidence="7 8">DSM 17740</strain>
    </source>
</reference>
<dbReference type="Pfam" id="PF00370">
    <property type="entry name" value="FGGY_N"/>
    <property type="match status" value="1"/>
</dbReference>
<organism evidence="7 8">
    <name type="scientific">Caldalkalibacillus uzonensis</name>
    <dbReference type="NCBI Taxonomy" id="353224"/>
    <lineage>
        <taxon>Bacteria</taxon>
        <taxon>Bacillati</taxon>
        <taxon>Bacillota</taxon>
        <taxon>Bacilli</taxon>
        <taxon>Bacillales</taxon>
        <taxon>Bacillaceae</taxon>
        <taxon>Caldalkalibacillus</taxon>
    </lineage>
</organism>
<dbReference type="Proteomes" id="UP001232445">
    <property type="component" value="Unassembled WGS sequence"/>
</dbReference>
<dbReference type="InterPro" id="IPR018485">
    <property type="entry name" value="FGGY_C"/>
</dbReference>
<evidence type="ECO:0000256" key="2">
    <source>
        <dbReference type="ARBA" id="ARBA00022679"/>
    </source>
</evidence>
<dbReference type="GO" id="GO:0046316">
    <property type="term" value="F:gluconokinase activity"/>
    <property type="evidence" value="ECO:0007669"/>
    <property type="project" value="UniProtKB-EC"/>
</dbReference>
<dbReference type="InterPro" id="IPR050406">
    <property type="entry name" value="FGGY_Carb_Kinase"/>
</dbReference>
<proteinExistence type="inferred from homology"/>
<comment type="caution">
    <text evidence="7">The sequence shown here is derived from an EMBL/GenBank/DDBJ whole genome shotgun (WGS) entry which is preliminary data.</text>
</comment>
<dbReference type="Pfam" id="PF02782">
    <property type="entry name" value="FGGY_C"/>
    <property type="match status" value="1"/>
</dbReference>
<feature type="domain" description="Carbohydrate kinase FGGY N-terminal" evidence="5">
    <location>
        <begin position="6"/>
        <end position="247"/>
    </location>
</feature>
<dbReference type="InterPro" id="IPR043129">
    <property type="entry name" value="ATPase_NBD"/>
</dbReference>
<dbReference type="RefSeq" id="WP_307335168.1">
    <property type="nucleotide sequence ID" value="NZ_JAUSUQ010000001.1"/>
</dbReference>
<dbReference type="PANTHER" id="PTHR43095:SF2">
    <property type="entry name" value="GLUCONOKINASE"/>
    <property type="match status" value="1"/>
</dbReference>
<evidence type="ECO:0000313" key="8">
    <source>
        <dbReference type="Proteomes" id="UP001232445"/>
    </source>
</evidence>
<evidence type="ECO:0000256" key="1">
    <source>
        <dbReference type="ARBA" id="ARBA00009156"/>
    </source>
</evidence>
<feature type="domain" description="Carbohydrate kinase FGGY C-terminal" evidence="6">
    <location>
        <begin position="257"/>
        <end position="447"/>
    </location>
</feature>